<keyword evidence="2" id="KW-1185">Reference proteome</keyword>
<protein>
    <submittedName>
        <fullName evidence="1">Uncharacterized protein</fullName>
    </submittedName>
</protein>
<gene>
    <name evidence="1" type="ORF">MSG28_002959</name>
</gene>
<dbReference type="EMBL" id="CM046104">
    <property type="protein sequence ID" value="KAI8424488.1"/>
    <property type="molecule type" value="Genomic_DNA"/>
</dbReference>
<evidence type="ECO:0000313" key="2">
    <source>
        <dbReference type="Proteomes" id="UP001064048"/>
    </source>
</evidence>
<sequence length="698" mass="78699">MAIQYVMSMYQFEVGSSVLAWRSGSIVVYLMGFYHSSWLVLRHRLQSSNWIVLSQKVFAMALQACIVPTDAATDICRTNLPIRESPSVASLRDRLKKLWNVSRSIRVVTEAFLAEAEADAEATSFTSAEADAEGANEQTGHRWRAITVAHGHPQHEGNHRQVVGPCARFARIATTILLANPAVKQQCLHCCVSVWRPIYVPLLGTGLLSEQEGLGHSSHAGPVRIGNFTRTIELLRSAFDTSSLDPLQYTPRKLNLIRNSVTRSFCELTSDESAVKRQLHCVVHLMRPPNLFQTTSANERRLYISRRWQLSLTECGRLPMVRNYKKKTSRGDWSEENMNAVKNVVEGKMGYMRSRKEADLERSIAKKSGTLASANMLLALQKRGSLSSMRKASLYCTRSALIARLSSQAIYPCIKMLCSVTPNLDASRGLERNKSFPRRGQRHDSRKSFSKPTTTTTMIGNLAPSAESKTFYHARLKYKPASWNSVIRSGTDSLRFFKKRASDTETNLRYPWCWQLSMGGGDCFPSALQEDHAFQPEVGVQEHLLVLGVKKSENCWRADKNLGSLQPTPSCLVDVLEDFLFRRLLFQPRQAITSTYECQIKIYHRFEKPLLRRIRQETQRVIKTLEMGRKDMSDSFARSAVADINAGGCTPETIFTRDIRSALSPSVLIKQAVTVTVTRCKTEKPKFYSSSYVMVSVK</sequence>
<evidence type="ECO:0000313" key="1">
    <source>
        <dbReference type="EMBL" id="KAI8424488.1"/>
    </source>
</evidence>
<organism evidence="1 2">
    <name type="scientific">Choristoneura fumiferana</name>
    <name type="common">Spruce budworm moth</name>
    <name type="synonym">Archips fumiferana</name>
    <dbReference type="NCBI Taxonomy" id="7141"/>
    <lineage>
        <taxon>Eukaryota</taxon>
        <taxon>Metazoa</taxon>
        <taxon>Ecdysozoa</taxon>
        <taxon>Arthropoda</taxon>
        <taxon>Hexapoda</taxon>
        <taxon>Insecta</taxon>
        <taxon>Pterygota</taxon>
        <taxon>Neoptera</taxon>
        <taxon>Endopterygota</taxon>
        <taxon>Lepidoptera</taxon>
        <taxon>Glossata</taxon>
        <taxon>Ditrysia</taxon>
        <taxon>Tortricoidea</taxon>
        <taxon>Tortricidae</taxon>
        <taxon>Tortricinae</taxon>
        <taxon>Choristoneura</taxon>
    </lineage>
</organism>
<name>A0ACC0JK38_CHOFU</name>
<accession>A0ACC0JK38</accession>
<proteinExistence type="predicted"/>
<dbReference type="Proteomes" id="UP001064048">
    <property type="component" value="Chromosome 4"/>
</dbReference>
<comment type="caution">
    <text evidence="1">The sequence shown here is derived from an EMBL/GenBank/DDBJ whole genome shotgun (WGS) entry which is preliminary data.</text>
</comment>
<reference evidence="1 2" key="1">
    <citation type="journal article" date="2022" name="Genome Biol. Evol.">
        <title>The Spruce Budworm Genome: Reconstructing the Evolutionary History of Antifreeze Proteins.</title>
        <authorList>
            <person name="Beliveau C."/>
            <person name="Gagne P."/>
            <person name="Picq S."/>
            <person name="Vernygora O."/>
            <person name="Keeling C.I."/>
            <person name="Pinkney K."/>
            <person name="Doucet D."/>
            <person name="Wen F."/>
            <person name="Johnston J.S."/>
            <person name="Maaroufi H."/>
            <person name="Boyle B."/>
            <person name="Laroche J."/>
            <person name="Dewar K."/>
            <person name="Juretic N."/>
            <person name="Blackburn G."/>
            <person name="Nisole A."/>
            <person name="Brunet B."/>
            <person name="Brandao M."/>
            <person name="Lumley L."/>
            <person name="Duan J."/>
            <person name="Quan G."/>
            <person name="Lucarotti C.J."/>
            <person name="Roe A.D."/>
            <person name="Sperling F.A.H."/>
            <person name="Levesque R.C."/>
            <person name="Cusson M."/>
        </authorList>
    </citation>
    <scope>NUCLEOTIDE SEQUENCE [LARGE SCALE GENOMIC DNA]</scope>
    <source>
        <strain evidence="1">Glfc:IPQL:Cfum</strain>
    </source>
</reference>